<protein>
    <submittedName>
        <fullName evidence="1">Uncharacterized protein</fullName>
    </submittedName>
</protein>
<sequence>MTTTTATVRLDADEERVTRAQRLLIGLGAALVHRPFDTDTHDRLRAFLEDEAAPVLASLSVLQQRGEAQLRQRIEELTGQRILPSTGAGGAV</sequence>
<comment type="caution">
    <text evidence="1">The sequence shown here is derived from an EMBL/GenBank/DDBJ whole genome shotgun (WGS) entry which is preliminary data.</text>
</comment>
<dbReference type="EMBL" id="JACHJV010000002">
    <property type="protein sequence ID" value="MBB4928292.1"/>
    <property type="molecule type" value="Genomic_DNA"/>
</dbReference>
<reference evidence="1 2" key="1">
    <citation type="submission" date="2020-08" db="EMBL/GenBank/DDBJ databases">
        <title>Sequencing the genomes of 1000 actinobacteria strains.</title>
        <authorList>
            <person name="Klenk H.-P."/>
        </authorList>
    </citation>
    <scope>NUCLEOTIDE SEQUENCE [LARGE SCALE GENOMIC DNA]</scope>
    <source>
        <strain evidence="1 2">DSM 41654</strain>
    </source>
</reference>
<name>A0A7W7RA75_KITKI</name>
<keyword evidence="2" id="KW-1185">Reference proteome</keyword>
<evidence type="ECO:0000313" key="2">
    <source>
        <dbReference type="Proteomes" id="UP000540506"/>
    </source>
</evidence>
<accession>A0A7W7RA75</accession>
<dbReference type="AlphaFoldDB" id="A0A7W7RA75"/>
<dbReference type="Proteomes" id="UP000540506">
    <property type="component" value="Unassembled WGS sequence"/>
</dbReference>
<dbReference type="RefSeq" id="WP_184945330.1">
    <property type="nucleotide sequence ID" value="NZ_JACHJV010000002.1"/>
</dbReference>
<organism evidence="1 2">
    <name type="scientific">Kitasatospora kifunensis</name>
    <name type="common">Streptomyces kifunensis</name>
    <dbReference type="NCBI Taxonomy" id="58351"/>
    <lineage>
        <taxon>Bacteria</taxon>
        <taxon>Bacillati</taxon>
        <taxon>Actinomycetota</taxon>
        <taxon>Actinomycetes</taxon>
        <taxon>Kitasatosporales</taxon>
        <taxon>Streptomycetaceae</taxon>
        <taxon>Kitasatospora</taxon>
    </lineage>
</organism>
<proteinExistence type="predicted"/>
<evidence type="ECO:0000313" key="1">
    <source>
        <dbReference type="EMBL" id="MBB4928292.1"/>
    </source>
</evidence>
<gene>
    <name evidence="1" type="ORF">FHR34_007387</name>
</gene>